<evidence type="ECO:0000256" key="7">
    <source>
        <dbReference type="ARBA" id="ARBA00023306"/>
    </source>
</evidence>
<reference evidence="12" key="1">
    <citation type="journal article" date="2019" name="Microbiol. Resour. Announc.">
        <title>Complete Genome Sequence of Rubrobacter xylanophilus Strain AA3-22, Isolated from Arima Onsen in Japan.</title>
        <authorList>
            <person name="Tomariguchi N."/>
            <person name="Miyazaki K."/>
        </authorList>
    </citation>
    <scope>NUCLEOTIDE SEQUENCE [LARGE SCALE GENOMIC DNA]</scope>
    <source>
        <strain evidence="12">AA3-22</strain>
    </source>
</reference>
<keyword evidence="4 11" id="KW-0812">Transmembrane</keyword>
<keyword evidence="13" id="KW-1185">Reference proteome</keyword>
<proteinExistence type="predicted"/>
<keyword evidence="9" id="KW-0175">Coiled coil</keyword>
<dbReference type="Proteomes" id="UP000318065">
    <property type="component" value="Chromosome"/>
</dbReference>
<protein>
    <recommendedName>
        <fullName evidence="8">Cell division protein FtsL</fullName>
    </recommendedName>
</protein>
<evidence type="ECO:0000256" key="1">
    <source>
        <dbReference type="ARBA" id="ARBA00004401"/>
    </source>
</evidence>
<evidence type="ECO:0000256" key="9">
    <source>
        <dbReference type="SAM" id="Coils"/>
    </source>
</evidence>
<evidence type="ECO:0000256" key="3">
    <source>
        <dbReference type="ARBA" id="ARBA00022618"/>
    </source>
</evidence>
<name>A0A510HKR6_9ACTN</name>
<evidence type="ECO:0000256" key="4">
    <source>
        <dbReference type="ARBA" id="ARBA00022692"/>
    </source>
</evidence>
<feature type="region of interest" description="Disordered" evidence="10">
    <location>
        <begin position="1"/>
        <end position="24"/>
    </location>
</feature>
<dbReference type="RefSeq" id="WP_143527045.1">
    <property type="nucleotide sequence ID" value="NZ_AP019791.1"/>
</dbReference>
<organism evidence="12 13">
    <name type="scientific">Rubrobacter xylanophilus</name>
    <dbReference type="NCBI Taxonomy" id="49319"/>
    <lineage>
        <taxon>Bacteria</taxon>
        <taxon>Bacillati</taxon>
        <taxon>Actinomycetota</taxon>
        <taxon>Rubrobacteria</taxon>
        <taxon>Rubrobacterales</taxon>
        <taxon>Rubrobacteraceae</taxon>
        <taxon>Rubrobacter</taxon>
    </lineage>
</organism>
<dbReference type="AlphaFoldDB" id="A0A510HKR6"/>
<dbReference type="OrthoDB" id="9554207at2"/>
<comment type="subcellular location">
    <subcellularLocation>
        <location evidence="1">Cell membrane</location>
        <topology evidence="1">Single-pass type II membrane protein</topology>
    </subcellularLocation>
</comment>
<evidence type="ECO:0000256" key="5">
    <source>
        <dbReference type="ARBA" id="ARBA00022989"/>
    </source>
</evidence>
<dbReference type="NCBIfam" id="TIGR02209">
    <property type="entry name" value="ftsL_broad"/>
    <property type="match status" value="1"/>
</dbReference>
<sequence>MALPRYREYPGAAPQPRVSAGRSRRAVARKKAAERRRRFLLLVVVPVLLMLGSVYLHAVASDLSQKQASLQERIHDARSEGEELRLRAARLSQPERVVSLAREELGMKTPTGNEMRVYGGSIGEDGIYGEDNRTEEEDLR</sequence>
<keyword evidence="2" id="KW-1003">Cell membrane</keyword>
<keyword evidence="3" id="KW-0132">Cell division</keyword>
<evidence type="ECO:0000313" key="13">
    <source>
        <dbReference type="Proteomes" id="UP000318065"/>
    </source>
</evidence>
<feature type="region of interest" description="Disordered" evidence="10">
    <location>
        <begin position="110"/>
        <end position="140"/>
    </location>
</feature>
<feature type="transmembrane region" description="Helical" evidence="11">
    <location>
        <begin position="39"/>
        <end position="60"/>
    </location>
</feature>
<dbReference type="GO" id="GO:0051301">
    <property type="term" value="P:cell division"/>
    <property type="evidence" value="ECO:0007669"/>
    <property type="project" value="UniProtKB-KW"/>
</dbReference>
<evidence type="ECO:0000313" key="12">
    <source>
        <dbReference type="EMBL" id="BBL78957.1"/>
    </source>
</evidence>
<accession>A0A510HKR6</accession>
<dbReference type="GO" id="GO:0005886">
    <property type="term" value="C:plasma membrane"/>
    <property type="evidence" value="ECO:0007669"/>
    <property type="project" value="UniProtKB-SubCell"/>
</dbReference>
<evidence type="ECO:0000256" key="8">
    <source>
        <dbReference type="NCBIfam" id="TIGR02209"/>
    </source>
</evidence>
<dbReference type="EMBL" id="AP019791">
    <property type="protein sequence ID" value="BBL78957.1"/>
    <property type="molecule type" value="Genomic_DNA"/>
</dbReference>
<evidence type="ECO:0000256" key="6">
    <source>
        <dbReference type="ARBA" id="ARBA00023136"/>
    </source>
</evidence>
<dbReference type="InterPro" id="IPR011922">
    <property type="entry name" value="Cell_div_FtsL"/>
</dbReference>
<evidence type="ECO:0000256" key="11">
    <source>
        <dbReference type="SAM" id="Phobius"/>
    </source>
</evidence>
<keyword evidence="5 11" id="KW-1133">Transmembrane helix</keyword>
<keyword evidence="6 11" id="KW-0472">Membrane</keyword>
<evidence type="ECO:0000256" key="2">
    <source>
        <dbReference type="ARBA" id="ARBA00022475"/>
    </source>
</evidence>
<evidence type="ECO:0000256" key="10">
    <source>
        <dbReference type="SAM" id="MobiDB-lite"/>
    </source>
</evidence>
<keyword evidence="7" id="KW-0131">Cell cycle</keyword>
<gene>
    <name evidence="12" type="ORF">RxyAA322_08110</name>
</gene>
<feature type="coiled-coil region" evidence="9">
    <location>
        <begin position="60"/>
        <end position="87"/>
    </location>
</feature>